<proteinExistence type="predicted"/>
<feature type="compositionally biased region" description="Polar residues" evidence="1">
    <location>
        <begin position="372"/>
        <end position="384"/>
    </location>
</feature>
<dbReference type="KEGG" id="tps:THAPSDRAFT_22631"/>
<keyword evidence="3" id="KW-1185">Reference proteome</keyword>
<protein>
    <submittedName>
        <fullName evidence="2">Uncharacterized protein</fullName>
    </submittedName>
</protein>
<name>B8C275_THAPS</name>
<organism evidence="2 3">
    <name type="scientific">Thalassiosira pseudonana</name>
    <name type="common">Marine diatom</name>
    <name type="synonym">Cyclotella nana</name>
    <dbReference type="NCBI Taxonomy" id="35128"/>
    <lineage>
        <taxon>Eukaryota</taxon>
        <taxon>Sar</taxon>
        <taxon>Stramenopiles</taxon>
        <taxon>Ochrophyta</taxon>
        <taxon>Bacillariophyta</taxon>
        <taxon>Coscinodiscophyceae</taxon>
        <taxon>Thalassiosirophycidae</taxon>
        <taxon>Thalassiosirales</taxon>
        <taxon>Thalassiosiraceae</taxon>
        <taxon>Thalassiosira</taxon>
    </lineage>
</organism>
<reference evidence="2 3" key="1">
    <citation type="journal article" date="2004" name="Science">
        <title>The genome of the diatom Thalassiosira pseudonana: ecology, evolution, and metabolism.</title>
        <authorList>
            <person name="Armbrust E.V."/>
            <person name="Berges J.A."/>
            <person name="Bowler C."/>
            <person name="Green B.R."/>
            <person name="Martinez D."/>
            <person name="Putnam N.H."/>
            <person name="Zhou S."/>
            <person name="Allen A.E."/>
            <person name="Apt K.E."/>
            <person name="Bechner M."/>
            <person name="Brzezinski M.A."/>
            <person name="Chaal B.K."/>
            <person name="Chiovitti A."/>
            <person name="Davis A.K."/>
            <person name="Demarest M.S."/>
            <person name="Detter J.C."/>
            <person name="Glavina T."/>
            <person name="Goodstein D."/>
            <person name="Hadi M.Z."/>
            <person name="Hellsten U."/>
            <person name="Hildebrand M."/>
            <person name="Jenkins B.D."/>
            <person name="Jurka J."/>
            <person name="Kapitonov V.V."/>
            <person name="Kroger N."/>
            <person name="Lau W.W."/>
            <person name="Lane T.W."/>
            <person name="Larimer F.W."/>
            <person name="Lippmeier J.C."/>
            <person name="Lucas S."/>
            <person name="Medina M."/>
            <person name="Montsant A."/>
            <person name="Obornik M."/>
            <person name="Parker M.S."/>
            <person name="Palenik B."/>
            <person name="Pazour G.J."/>
            <person name="Richardson P.M."/>
            <person name="Rynearson T.A."/>
            <person name="Saito M.A."/>
            <person name="Schwartz D.C."/>
            <person name="Thamatrakoln K."/>
            <person name="Valentin K."/>
            <person name="Vardi A."/>
            <person name="Wilkerson F.P."/>
            <person name="Rokhsar D.S."/>
        </authorList>
    </citation>
    <scope>NUCLEOTIDE SEQUENCE [LARGE SCALE GENOMIC DNA]</scope>
    <source>
        <strain evidence="2 3">CCMP1335</strain>
    </source>
</reference>
<dbReference type="RefSeq" id="XP_002290586.1">
    <property type="nucleotide sequence ID" value="XM_002290550.1"/>
</dbReference>
<evidence type="ECO:0000256" key="1">
    <source>
        <dbReference type="SAM" id="MobiDB-lite"/>
    </source>
</evidence>
<dbReference type="HOGENOM" id="CLU_379730_0_0_1"/>
<gene>
    <name evidence="2" type="ORF">THAPSDRAFT_22631</name>
</gene>
<evidence type="ECO:0000313" key="2">
    <source>
        <dbReference type="EMBL" id="EED92338.1"/>
    </source>
</evidence>
<dbReference type="GeneID" id="7449718"/>
<dbReference type="InParanoid" id="B8C275"/>
<dbReference type="AlphaFoldDB" id="B8C275"/>
<evidence type="ECO:0000313" key="3">
    <source>
        <dbReference type="Proteomes" id="UP000001449"/>
    </source>
</evidence>
<sequence length="730" mass="79925">MTTEIKCLIHSEQQGLPTDADTDTMAAYAERPKKYTVNATVSLLQLNGIKFNTNTTNTSSSSKASRLSERLSTKYFVGRVPYHANVGNEDIAVSSPPLVKVVVSFRQHGQGKNNTNNRSKSTYVPSYPMNREAKDEDGNLILSCTWPGDATGGVDEQYNGISLEDLNFRDDTTGSSVRLSRDVQKVSLGSGGESKVSMPALVSLKVGLLFPDDTEIHPLGVATVILPTNDTPSLLELSIPVETDTSGKYISTKKGLAKLKTTSRKLFPKDASTHRYKVTSSTMLKLKLAVDVPQAENEKCNAKVNSAKPPISQLLRDKLAKLTSSKSKDDSNSDCTLPEVMVVAPSPDSHGYECPSTPVDLETKLSKTICSQDSSSCESTQPPSAATPEEDSFQDEPMIQINTIYESVLETSQELKKEKNVPDTNVKLTPSPASDEVIFAEDVTSQLEKDAERASISKLIAVVEENIVDTFSGPVNMDTDEEEDSYEVDILFQSLEEGDVSINDVSQRFGMVAEDRKVKDENSAILVHADEKSGVQYDVEISLEGEESAKRYETQRVHLRDPFDLPKVHPTWLHEHSIKNFEGDVIEFAHTSSDLGDLTVDSSFDVVSVFSKSLKVATNKKHPQRKEALSFVNRFTCNGGLNCSEMIDDAVEGWKDIVTADVGERNITMCDGGEGRFADDTSDAMSLNTVDENGVCERSGLLQSTIDGDETWTLSHAYQSTLEQSTVDDI</sequence>
<feature type="region of interest" description="Disordered" evidence="1">
    <location>
        <begin position="372"/>
        <end position="393"/>
    </location>
</feature>
<dbReference type="PaxDb" id="35128-Thaps22631"/>
<dbReference type="Proteomes" id="UP000001449">
    <property type="component" value="Chromosome 5"/>
</dbReference>
<reference evidence="2 3" key="2">
    <citation type="journal article" date="2008" name="Nature">
        <title>The Phaeodactylum genome reveals the evolutionary history of diatom genomes.</title>
        <authorList>
            <person name="Bowler C."/>
            <person name="Allen A.E."/>
            <person name="Badger J.H."/>
            <person name="Grimwood J."/>
            <person name="Jabbari K."/>
            <person name="Kuo A."/>
            <person name="Maheswari U."/>
            <person name="Martens C."/>
            <person name="Maumus F."/>
            <person name="Otillar R.P."/>
            <person name="Rayko E."/>
            <person name="Salamov A."/>
            <person name="Vandepoele K."/>
            <person name="Beszteri B."/>
            <person name="Gruber A."/>
            <person name="Heijde M."/>
            <person name="Katinka M."/>
            <person name="Mock T."/>
            <person name="Valentin K."/>
            <person name="Verret F."/>
            <person name="Berges J.A."/>
            <person name="Brownlee C."/>
            <person name="Cadoret J.P."/>
            <person name="Chiovitti A."/>
            <person name="Choi C.J."/>
            <person name="Coesel S."/>
            <person name="De Martino A."/>
            <person name="Detter J.C."/>
            <person name="Durkin C."/>
            <person name="Falciatore A."/>
            <person name="Fournet J."/>
            <person name="Haruta M."/>
            <person name="Huysman M.J."/>
            <person name="Jenkins B.D."/>
            <person name="Jiroutova K."/>
            <person name="Jorgensen R.E."/>
            <person name="Joubert Y."/>
            <person name="Kaplan A."/>
            <person name="Kroger N."/>
            <person name="Kroth P.G."/>
            <person name="La Roche J."/>
            <person name="Lindquist E."/>
            <person name="Lommer M."/>
            <person name="Martin-Jezequel V."/>
            <person name="Lopez P.J."/>
            <person name="Lucas S."/>
            <person name="Mangogna M."/>
            <person name="McGinnis K."/>
            <person name="Medlin L.K."/>
            <person name="Montsant A."/>
            <person name="Oudot-Le Secq M.P."/>
            <person name="Napoli C."/>
            <person name="Obornik M."/>
            <person name="Parker M.S."/>
            <person name="Petit J.L."/>
            <person name="Porcel B.M."/>
            <person name="Poulsen N."/>
            <person name="Robison M."/>
            <person name="Rychlewski L."/>
            <person name="Rynearson T.A."/>
            <person name="Schmutz J."/>
            <person name="Shapiro H."/>
            <person name="Siaut M."/>
            <person name="Stanley M."/>
            <person name="Sussman M.R."/>
            <person name="Taylor A.R."/>
            <person name="Vardi A."/>
            <person name="von Dassow P."/>
            <person name="Vyverman W."/>
            <person name="Willis A."/>
            <person name="Wyrwicz L.S."/>
            <person name="Rokhsar D.S."/>
            <person name="Weissenbach J."/>
            <person name="Armbrust E.V."/>
            <person name="Green B.R."/>
            <person name="Van de Peer Y."/>
            <person name="Grigoriev I.V."/>
        </authorList>
    </citation>
    <scope>NUCLEOTIDE SEQUENCE [LARGE SCALE GENOMIC DNA]</scope>
    <source>
        <strain evidence="2 3">CCMP1335</strain>
    </source>
</reference>
<dbReference type="EMBL" id="CM000642">
    <property type="protein sequence ID" value="EED92338.1"/>
    <property type="molecule type" value="Genomic_DNA"/>
</dbReference>
<accession>B8C275</accession>